<evidence type="ECO:0000256" key="8">
    <source>
        <dbReference type="ARBA" id="ARBA00023300"/>
    </source>
</evidence>
<dbReference type="GO" id="GO:0008964">
    <property type="term" value="F:phosphoenolpyruvate carboxylase activity"/>
    <property type="evidence" value="ECO:0007669"/>
    <property type="project" value="UniProtKB-UniRule"/>
</dbReference>
<comment type="similarity">
    <text evidence="3 10">Belongs to the PEPCase type 1 family.</text>
</comment>
<evidence type="ECO:0000313" key="13">
    <source>
        <dbReference type="EMBL" id="CAM76812.1"/>
    </source>
</evidence>
<gene>
    <name evidence="10 13" type="primary">ppc</name>
    <name evidence="13" type="ORF">MGR_3031</name>
</gene>
<organism evidence="13">
    <name type="scientific">Magnetospirillum gryphiswaldense</name>
    <dbReference type="NCBI Taxonomy" id="55518"/>
    <lineage>
        <taxon>Bacteria</taxon>
        <taxon>Pseudomonadati</taxon>
        <taxon>Pseudomonadota</taxon>
        <taxon>Alphaproteobacteria</taxon>
        <taxon>Rhodospirillales</taxon>
        <taxon>Rhodospirillaceae</taxon>
        <taxon>Magnetospirillum</taxon>
    </lineage>
</organism>
<keyword evidence="8 10" id="KW-0120">Carbon dioxide fixation</keyword>
<dbReference type="InterPro" id="IPR015813">
    <property type="entry name" value="Pyrv/PenolPyrv_kinase-like_dom"/>
</dbReference>
<dbReference type="InterPro" id="IPR018129">
    <property type="entry name" value="PEP_COase_Lys_AS"/>
</dbReference>
<dbReference type="Gene3D" id="1.20.1440.90">
    <property type="entry name" value="Phosphoenolpyruvate/pyruvate domain"/>
    <property type="match status" value="1"/>
</dbReference>
<reference evidence="13" key="1">
    <citation type="journal article" date="2007" name="J. Bacteriol.">
        <title>Comparative genome analysis of four magnetotactic bacteria reveals a complex set of group-specific genes implicated in magnetosome biomineralization and function.</title>
        <authorList>
            <person name="Richter M."/>
            <person name="Kube M."/>
            <person name="Bazylinski D.A."/>
            <person name="Lombardot T."/>
            <person name="Gloeckner F.O."/>
            <person name="Reinhardt R."/>
            <person name="Schueler D."/>
        </authorList>
    </citation>
    <scope>NUCLEOTIDE SEQUENCE</scope>
    <source>
        <strain evidence="13">MSR-1</strain>
    </source>
</reference>
<dbReference type="InterPro" id="IPR022805">
    <property type="entry name" value="PEP_COase_bac/pln-type"/>
</dbReference>
<feature type="active site" evidence="10 11">
    <location>
        <position position="144"/>
    </location>
</feature>
<dbReference type="PANTHER" id="PTHR30523">
    <property type="entry name" value="PHOSPHOENOLPYRUVATE CARBOXYLASE"/>
    <property type="match status" value="1"/>
</dbReference>
<dbReference type="GO" id="GO:0006099">
    <property type="term" value="P:tricarboxylic acid cycle"/>
    <property type="evidence" value="ECO:0007669"/>
    <property type="project" value="InterPro"/>
</dbReference>
<protein>
    <recommendedName>
        <fullName evidence="5 10">Phosphoenolpyruvate carboxylase</fullName>
        <shortName evidence="10">PEPC</shortName>
        <shortName evidence="10">PEPCase</shortName>
        <ecNumber evidence="4 10">4.1.1.31</ecNumber>
    </recommendedName>
</protein>
<proteinExistence type="inferred from homology"/>
<dbReference type="GO" id="GO:0015977">
    <property type="term" value="P:carbon fixation"/>
    <property type="evidence" value="ECO:0007669"/>
    <property type="project" value="UniProtKB-UniRule"/>
</dbReference>
<dbReference type="GO" id="GO:0000287">
    <property type="term" value="F:magnesium ion binding"/>
    <property type="evidence" value="ECO:0007669"/>
    <property type="project" value="UniProtKB-UniRule"/>
</dbReference>
<evidence type="ECO:0000256" key="9">
    <source>
        <dbReference type="ARBA" id="ARBA00048995"/>
    </source>
</evidence>
<comment type="cofactor">
    <cofactor evidence="1 10">
        <name>Mg(2+)</name>
        <dbReference type="ChEBI" id="CHEBI:18420"/>
    </cofactor>
</comment>
<evidence type="ECO:0000256" key="3">
    <source>
        <dbReference type="ARBA" id="ARBA00008346"/>
    </source>
</evidence>
<evidence type="ECO:0000256" key="1">
    <source>
        <dbReference type="ARBA" id="ARBA00001946"/>
    </source>
</evidence>
<evidence type="ECO:0000256" key="5">
    <source>
        <dbReference type="ARBA" id="ARBA00022419"/>
    </source>
</evidence>
<evidence type="ECO:0000256" key="10">
    <source>
        <dbReference type="HAMAP-Rule" id="MF_00595"/>
    </source>
</evidence>
<name>A4U1Q5_9PROT</name>
<sequence length="933" mass="104850">MQRVDDKNLRARVKLFGNILGTVLAEQERPQVLETVEALRKGFIDLRQHEDPAKRRALMRLIGALDPHTLSHVVRAFATYFLLANIAEEDFANQQRRRHVQSGERLWYGSFDDTLRQLKAEGVSAGQLQQMLDALRFQPVFTAHPTEAKRRAVLEAQRRLYVLARRLNDPNLAEHQRRSLDQQILNQVQVLWKTDEVRIQKPVVEDEIKNGLFYFRETLFDTVPRVYRNLERALDNVYADEGGAKAFRVPAFLRFGSWIGGDRDGNPFVTHDVTKMAVRLQSREVLKHYRRRIEELQVQLTHSASLVRPSPVFEARMTADEDIVAEAFGAKPGRYAFEPYRRKLHLMHYRLGRQIARIETLLDGGADPGRGAGYGSEDDLLADLLAISDSLISHGDSNVAAAELQDMIALVRTFGFFLAELDIRQESSRHTQAVAELFAKAPNLPDYNELNESARVGVLADLLSHAGTPLLYAQDLSDGTREILRVMRTMADLRREISPRAFGAYVISMTHQASHVLEVLFLASFAGLCGRHQDGSWHCDIRVAPLFETIDDLAKIEPTLEQLLDVGTYRALLKQSGNIQEVMLGYSDSCKDGGILASSWSLYKAQRLISRSTETRGLACRVFHGRGGSVGRGGGPTHDAILAQPPGTVNGDIKFTEQGEVLSAKYSNADTATYELTMGVSGLIKASRCMSVACTPDRADFIEIMDDLAQRGETSYRDLTDRTPGFIDYFYEGTPVAEIGLLNIGSRPSHRSKGDRSKYSVRAIPWVFAWAQSRQTIPAWYGIGSALKGWRGDDAERLQTLRAMVREWPFFRALLSNSAMSLSKSEMSIAREYADLCGEAGGSVFDRIQGEFNESNTQMLEVFEADELLGDNRQLAMSLARRNPYLDPINHIQIIALRHYRDAPESDQAERLRWQLPLLRSINALAAGMRNTG</sequence>
<comment type="catalytic activity">
    <reaction evidence="9 10">
        <text>oxaloacetate + phosphate = phosphoenolpyruvate + hydrogencarbonate</text>
        <dbReference type="Rhea" id="RHEA:28370"/>
        <dbReference type="ChEBI" id="CHEBI:16452"/>
        <dbReference type="ChEBI" id="CHEBI:17544"/>
        <dbReference type="ChEBI" id="CHEBI:43474"/>
        <dbReference type="ChEBI" id="CHEBI:58702"/>
        <dbReference type="EC" id="4.1.1.31"/>
    </reaction>
</comment>
<dbReference type="HAMAP" id="MF_00595">
    <property type="entry name" value="PEPcase_type1"/>
    <property type="match status" value="1"/>
</dbReference>
<dbReference type="PANTHER" id="PTHR30523:SF46">
    <property type="entry name" value="PHOSPHOENOLPYRUVATE CARBOXYLASE"/>
    <property type="match status" value="1"/>
</dbReference>
<dbReference type="EC" id="4.1.1.31" evidence="4 10"/>
<feature type="active site" evidence="10 12">
    <location>
        <position position="591"/>
    </location>
</feature>
<evidence type="ECO:0000256" key="6">
    <source>
        <dbReference type="ARBA" id="ARBA00022842"/>
    </source>
</evidence>
<evidence type="ECO:0000256" key="11">
    <source>
        <dbReference type="PROSITE-ProRule" id="PRU10111"/>
    </source>
</evidence>
<dbReference type="InterPro" id="IPR033129">
    <property type="entry name" value="PEPCASE_His_AS"/>
</dbReference>
<evidence type="ECO:0000256" key="4">
    <source>
        <dbReference type="ARBA" id="ARBA00012305"/>
    </source>
</evidence>
<dbReference type="EMBL" id="CU459003">
    <property type="protein sequence ID" value="CAM76812.1"/>
    <property type="molecule type" value="Genomic_DNA"/>
</dbReference>
<dbReference type="PRINTS" id="PR00150">
    <property type="entry name" value="PEPCARBXLASE"/>
</dbReference>
<dbReference type="GO" id="GO:0005829">
    <property type="term" value="C:cytosol"/>
    <property type="evidence" value="ECO:0007669"/>
    <property type="project" value="TreeGrafter"/>
</dbReference>
<dbReference type="SUPFAM" id="SSF51621">
    <property type="entry name" value="Phosphoenolpyruvate/pyruvate domain"/>
    <property type="match status" value="1"/>
</dbReference>
<dbReference type="SMR" id="A4U1Q5"/>
<dbReference type="InterPro" id="IPR021135">
    <property type="entry name" value="PEP_COase"/>
</dbReference>
<dbReference type="GO" id="GO:0006107">
    <property type="term" value="P:oxaloacetate metabolic process"/>
    <property type="evidence" value="ECO:0007669"/>
    <property type="project" value="UniProtKB-UniRule"/>
</dbReference>
<dbReference type="NCBIfam" id="NF000584">
    <property type="entry name" value="PRK00009.1"/>
    <property type="match status" value="1"/>
</dbReference>
<comment type="subunit">
    <text evidence="10">Homotetramer.</text>
</comment>
<dbReference type="PROSITE" id="PS00781">
    <property type="entry name" value="PEPCASE_1"/>
    <property type="match status" value="1"/>
</dbReference>
<dbReference type="PROSITE" id="PS00393">
    <property type="entry name" value="PEPCASE_2"/>
    <property type="match status" value="1"/>
</dbReference>
<dbReference type="AlphaFoldDB" id="A4U1Q5"/>
<evidence type="ECO:0000256" key="12">
    <source>
        <dbReference type="PROSITE-ProRule" id="PRU10112"/>
    </source>
</evidence>
<keyword evidence="6 10" id="KW-0460">Magnesium</keyword>
<dbReference type="Pfam" id="PF00311">
    <property type="entry name" value="PEPcase"/>
    <property type="match status" value="1"/>
</dbReference>
<accession>A4U1Q5</accession>
<keyword evidence="13" id="KW-0670">Pyruvate</keyword>
<evidence type="ECO:0000256" key="2">
    <source>
        <dbReference type="ARBA" id="ARBA00003670"/>
    </source>
</evidence>
<keyword evidence="7 10" id="KW-0456">Lyase</keyword>
<evidence type="ECO:0000256" key="7">
    <source>
        <dbReference type="ARBA" id="ARBA00023239"/>
    </source>
</evidence>
<comment type="function">
    <text evidence="2 10">Forms oxaloacetate, a four-carbon dicarboxylic acid source for the tricarboxylic acid cycle.</text>
</comment>